<protein>
    <submittedName>
        <fullName evidence="7">DUF423-domain-containing protein</fullName>
    </submittedName>
</protein>
<dbReference type="GO" id="GO:0016020">
    <property type="term" value="C:membrane"/>
    <property type="evidence" value="ECO:0007669"/>
    <property type="project" value="UniProtKB-SubCell"/>
</dbReference>
<evidence type="ECO:0000256" key="6">
    <source>
        <dbReference type="SAM" id="Phobius"/>
    </source>
</evidence>
<comment type="caution">
    <text evidence="7">The sequence shown here is derived from an EMBL/GenBank/DDBJ whole genome shotgun (WGS) entry which is preliminary data.</text>
</comment>
<dbReference type="PANTHER" id="PTHR43461:SF1">
    <property type="entry name" value="TRANSMEMBRANE PROTEIN 256"/>
    <property type="match status" value="1"/>
</dbReference>
<sequence>MVNPDSSTPLLNPSATRLPRQALLWKAGAAFATAGVITGAFGAHGLRSRPGITPDQIHAWETGAHYAMYNGLAMMLVSLHPRFAAHRFAGPAIAAGSILFSGSIFALVLARDRFKGLGPVTPLGGTVMIAGVVDSARQLNGACGHRDHVAMNASGDELMHEAVNKRRPLSSSPICISLAVPDIAPIALHLLSPSPSSIMSQPAPAAPALLSHSQSFSGSNSQADLASTFVKRRFASSSTLELFAPASKSFQPLPYTPHSIFNTSNTQTRTFTTRHSRPHDALAPPGMDPLPTDPSVVFVHPPFTTFPNSEQHPDGLCYQILANNPEWFLDPNDFTHETNANPHAIPYPPILEPPRGWCPARKKDLKERGAEGWPEGEEPRLRCTFCRRTYAGVNAKSMWRRHVFEKHKIAMANRRDGTDKPRGRGTGKENKTSGTNSKPKEEPLDKLVRLEVAPQVDPQADADATPHQSIFRFPSSDNSKPKRDRKKAVFVAPRDPGPAQPEPSGSGTSSVESEPELADAPAPEHTPPHSPLLQAQLVDDHFPVLATPGPSLAVHIPPSPYDPLSQPSFRHSPPPLPSDHPWRFPSPSHPLHSQARDIPLAMLAPSPLFKIPIPPGTSPQSSPFSTPSASRSSDLKTPSTLGFSLKSGSRPWFFKNHLSSPLDQHSKPKSRLGSSPLSNSLGGAPAGHKRNISALSDDWLTDNVLGPDPFAALYSPFPPPLSADSSPRKSIRSMGDVSPVLRAGTLPADLGLGLGLLKPFSLSKESSTLDDIEDIDAELEGMDKPEFGRVAGPSTALSLSDVSSCLSPPLKRRRLSRP</sequence>
<evidence type="ECO:0000256" key="5">
    <source>
        <dbReference type="SAM" id="MobiDB-lite"/>
    </source>
</evidence>
<evidence type="ECO:0000313" key="8">
    <source>
        <dbReference type="Proteomes" id="UP000298030"/>
    </source>
</evidence>
<feature type="region of interest" description="Disordered" evidence="5">
    <location>
        <begin position="410"/>
        <end position="445"/>
    </location>
</feature>
<feature type="compositionally biased region" description="Low complexity" evidence="5">
    <location>
        <begin position="671"/>
        <end position="683"/>
    </location>
</feature>
<feature type="region of interest" description="Disordered" evidence="5">
    <location>
        <begin position="459"/>
        <end position="642"/>
    </location>
</feature>
<evidence type="ECO:0000313" key="7">
    <source>
        <dbReference type="EMBL" id="TEB39277.1"/>
    </source>
</evidence>
<gene>
    <name evidence="7" type="ORF">FA13DRAFT_1785533</name>
</gene>
<feature type="transmembrane region" description="Helical" evidence="6">
    <location>
        <begin position="23"/>
        <end position="46"/>
    </location>
</feature>
<feature type="compositionally biased region" description="Basic and acidic residues" evidence="5">
    <location>
        <begin position="413"/>
        <end position="431"/>
    </location>
</feature>
<feature type="region of interest" description="Disordered" evidence="5">
    <location>
        <begin position="656"/>
        <end position="689"/>
    </location>
</feature>
<dbReference type="Proteomes" id="UP000298030">
    <property type="component" value="Unassembled WGS sequence"/>
</dbReference>
<dbReference type="STRING" id="71717.A0A4Y7TYM3"/>
<comment type="subcellular location">
    <subcellularLocation>
        <location evidence="1">Membrane</location>
        <topology evidence="1">Multi-pass membrane protein</topology>
    </subcellularLocation>
</comment>
<keyword evidence="2 6" id="KW-0812">Transmembrane</keyword>
<dbReference type="InterPro" id="IPR006696">
    <property type="entry name" value="DUF423"/>
</dbReference>
<name>A0A4Y7TYM3_COPMI</name>
<feature type="compositionally biased region" description="Low complexity" evidence="5">
    <location>
        <begin position="618"/>
        <end position="632"/>
    </location>
</feature>
<evidence type="ECO:0000256" key="4">
    <source>
        <dbReference type="ARBA" id="ARBA00023136"/>
    </source>
</evidence>
<feature type="transmembrane region" description="Helical" evidence="6">
    <location>
        <begin position="66"/>
        <end position="83"/>
    </location>
</feature>
<proteinExistence type="predicted"/>
<keyword evidence="3 6" id="KW-1133">Transmembrane helix</keyword>
<evidence type="ECO:0000256" key="1">
    <source>
        <dbReference type="ARBA" id="ARBA00004141"/>
    </source>
</evidence>
<keyword evidence="8" id="KW-1185">Reference proteome</keyword>
<reference evidence="7 8" key="1">
    <citation type="journal article" date="2019" name="Nat. Ecol. Evol.">
        <title>Megaphylogeny resolves global patterns of mushroom evolution.</title>
        <authorList>
            <person name="Varga T."/>
            <person name="Krizsan K."/>
            <person name="Foldi C."/>
            <person name="Dima B."/>
            <person name="Sanchez-Garcia M."/>
            <person name="Sanchez-Ramirez S."/>
            <person name="Szollosi G.J."/>
            <person name="Szarkandi J.G."/>
            <person name="Papp V."/>
            <person name="Albert L."/>
            <person name="Andreopoulos W."/>
            <person name="Angelini C."/>
            <person name="Antonin V."/>
            <person name="Barry K.W."/>
            <person name="Bougher N.L."/>
            <person name="Buchanan P."/>
            <person name="Buyck B."/>
            <person name="Bense V."/>
            <person name="Catcheside P."/>
            <person name="Chovatia M."/>
            <person name="Cooper J."/>
            <person name="Damon W."/>
            <person name="Desjardin D."/>
            <person name="Finy P."/>
            <person name="Geml J."/>
            <person name="Haridas S."/>
            <person name="Hughes K."/>
            <person name="Justo A."/>
            <person name="Karasinski D."/>
            <person name="Kautmanova I."/>
            <person name="Kiss B."/>
            <person name="Kocsube S."/>
            <person name="Kotiranta H."/>
            <person name="LaButti K.M."/>
            <person name="Lechner B.E."/>
            <person name="Liimatainen K."/>
            <person name="Lipzen A."/>
            <person name="Lukacs Z."/>
            <person name="Mihaltcheva S."/>
            <person name="Morgado L.N."/>
            <person name="Niskanen T."/>
            <person name="Noordeloos M.E."/>
            <person name="Ohm R.A."/>
            <person name="Ortiz-Santana B."/>
            <person name="Ovrebo C."/>
            <person name="Racz N."/>
            <person name="Riley R."/>
            <person name="Savchenko A."/>
            <person name="Shiryaev A."/>
            <person name="Soop K."/>
            <person name="Spirin V."/>
            <person name="Szebenyi C."/>
            <person name="Tomsovsky M."/>
            <person name="Tulloss R.E."/>
            <person name="Uehling J."/>
            <person name="Grigoriev I.V."/>
            <person name="Vagvolgyi C."/>
            <person name="Papp T."/>
            <person name="Martin F.M."/>
            <person name="Miettinen O."/>
            <person name="Hibbett D.S."/>
            <person name="Nagy L.G."/>
        </authorList>
    </citation>
    <scope>NUCLEOTIDE SEQUENCE [LARGE SCALE GENOMIC DNA]</scope>
    <source>
        <strain evidence="7 8">FP101781</strain>
    </source>
</reference>
<dbReference type="OrthoDB" id="2333993at2759"/>
<evidence type="ECO:0000256" key="3">
    <source>
        <dbReference type="ARBA" id="ARBA00022989"/>
    </source>
</evidence>
<organism evidence="7 8">
    <name type="scientific">Coprinellus micaceus</name>
    <name type="common">Glistening ink-cap mushroom</name>
    <name type="synonym">Coprinus micaceus</name>
    <dbReference type="NCBI Taxonomy" id="71717"/>
    <lineage>
        <taxon>Eukaryota</taxon>
        <taxon>Fungi</taxon>
        <taxon>Dikarya</taxon>
        <taxon>Basidiomycota</taxon>
        <taxon>Agaricomycotina</taxon>
        <taxon>Agaricomycetes</taxon>
        <taxon>Agaricomycetidae</taxon>
        <taxon>Agaricales</taxon>
        <taxon>Agaricineae</taxon>
        <taxon>Psathyrellaceae</taxon>
        <taxon>Coprinellus</taxon>
    </lineage>
</organism>
<dbReference type="AlphaFoldDB" id="A0A4Y7TYM3"/>
<keyword evidence="4 6" id="KW-0472">Membrane</keyword>
<feature type="compositionally biased region" description="Polar residues" evidence="5">
    <location>
        <begin position="503"/>
        <end position="512"/>
    </location>
</feature>
<feature type="transmembrane region" description="Helical" evidence="6">
    <location>
        <begin position="89"/>
        <end position="110"/>
    </location>
</feature>
<accession>A0A4Y7TYM3</accession>
<dbReference type="Pfam" id="PF04241">
    <property type="entry name" value="DUF423"/>
    <property type="match status" value="1"/>
</dbReference>
<dbReference type="PANTHER" id="PTHR43461">
    <property type="entry name" value="TRANSMEMBRANE PROTEIN 256"/>
    <property type="match status" value="1"/>
</dbReference>
<dbReference type="EMBL" id="QPFP01000002">
    <property type="protein sequence ID" value="TEB39277.1"/>
    <property type="molecule type" value="Genomic_DNA"/>
</dbReference>
<evidence type="ECO:0000256" key="2">
    <source>
        <dbReference type="ARBA" id="ARBA00022692"/>
    </source>
</evidence>